<gene>
    <name evidence="2" type="ORF">ABN401_07835</name>
</gene>
<protein>
    <submittedName>
        <fullName evidence="2">DUF3363 domain-containing protein</fullName>
    </submittedName>
</protein>
<proteinExistence type="predicted"/>
<dbReference type="Pfam" id="PF11843">
    <property type="entry name" value="DUF3363"/>
    <property type="match status" value="2"/>
</dbReference>
<feature type="region of interest" description="Disordered" evidence="1">
    <location>
        <begin position="1"/>
        <end position="26"/>
    </location>
</feature>
<comment type="caution">
    <text evidence="2">The sequence shown here is derived from an EMBL/GenBank/DDBJ whole genome shotgun (WGS) entry which is preliminary data.</text>
</comment>
<reference evidence="2 3" key="1">
    <citation type="submission" date="2024-06" db="EMBL/GenBank/DDBJ databases">
        <title>Brevundimonas sp. C11.</title>
        <authorList>
            <person name="Maltman C."/>
        </authorList>
    </citation>
    <scope>NUCLEOTIDE SEQUENCE [LARGE SCALE GENOMIC DNA]</scope>
    <source>
        <strain evidence="2 3">C11</strain>
    </source>
</reference>
<dbReference type="InterPro" id="IPR021795">
    <property type="entry name" value="DUF3363"/>
</dbReference>
<evidence type="ECO:0000256" key="1">
    <source>
        <dbReference type="SAM" id="MobiDB-lite"/>
    </source>
</evidence>
<dbReference type="EMBL" id="JBEGDD010000005">
    <property type="protein sequence ID" value="MEQ7155120.1"/>
    <property type="molecule type" value="Genomic_DNA"/>
</dbReference>
<organism evidence="2 3">
    <name type="scientific">Brevundimonas aurifodinae</name>
    <dbReference type="NCBI Taxonomy" id="1508312"/>
    <lineage>
        <taxon>Bacteria</taxon>
        <taxon>Pseudomonadati</taxon>
        <taxon>Pseudomonadota</taxon>
        <taxon>Alphaproteobacteria</taxon>
        <taxon>Caulobacterales</taxon>
        <taxon>Caulobacteraceae</taxon>
        <taxon>Brevundimonas</taxon>
    </lineage>
</organism>
<keyword evidence="3" id="KW-1185">Reference proteome</keyword>
<evidence type="ECO:0000313" key="2">
    <source>
        <dbReference type="EMBL" id="MEQ7155120.1"/>
    </source>
</evidence>
<name>A0ABV1NNA5_9CAUL</name>
<dbReference type="Proteomes" id="UP001445732">
    <property type="component" value="Unassembled WGS sequence"/>
</dbReference>
<sequence length="585" mass="63310">MSRSDDQLRIRPGRVRSKGSSAGKARSFVGQVLRAAQKSGHIGKRFGGSNGGKSSFGRGRFAAASAAMRGQSRRVVIKTRVARHSGARFRSAPLATHIAYLERDGAGRDGKPGRLFDAEHDDIDGRAFADRCEEDRHHFRFIVSPEDADQMADLQGFTRDLLRQAETDLGTRLDWVAVAHHNTDNPHVHILVRGRTDDGADLVVSRDYIGRGLRSRAEALVSLELGPRTALEIEAGLRREVTADRWTRLDRALLSHADETGGLIDLRPGSPALADAALRNPLLGRAQHLERLGVAEQIGPAQWSLASDAEATLRALGERGDIIKRMHRVLSRNGQAPSVADFAIHFEDAPAVIGRLAERGLQDELSGSAYVVIEGVDGRAHHLRFPSLETTGDGNVGAVVEARPFEGADGRRRMTLSVRSDLTLEEQIAAPGATWVDRQLVGRHDAPAAVSGFGAEVREAMERRTDHLASEGLARRTGEGAMFSRDLLSSLRRRELDATAARLASATGLAHQPSAEGDHVSGVYRQRVNLSSGRFAMIDNGLGFELVPWKPALEQKLGQQVSGVMAPGGGVDWSFGRKRGLGLTA</sequence>
<evidence type="ECO:0000313" key="3">
    <source>
        <dbReference type="Proteomes" id="UP001445732"/>
    </source>
</evidence>
<dbReference type="RefSeq" id="WP_349684282.1">
    <property type="nucleotide sequence ID" value="NZ_JBEGDD010000005.1"/>
</dbReference>
<accession>A0ABV1NNA5</accession>